<dbReference type="EMBL" id="JBBKAI010000002">
    <property type="protein sequence ID" value="MEJ8658036.1"/>
    <property type="molecule type" value="Genomic_DNA"/>
</dbReference>
<organism evidence="1 2">
    <name type="scientific">Streptomyces pratisoli</name>
    <dbReference type="NCBI Taxonomy" id="3139917"/>
    <lineage>
        <taxon>Bacteria</taxon>
        <taxon>Bacillati</taxon>
        <taxon>Actinomycetota</taxon>
        <taxon>Actinomycetes</taxon>
        <taxon>Kitasatosporales</taxon>
        <taxon>Streptomycetaceae</taxon>
        <taxon>Streptomyces</taxon>
    </lineage>
</organism>
<evidence type="ECO:0000313" key="2">
    <source>
        <dbReference type="Proteomes" id="UP001375539"/>
    </source>
</evidence>
<proteinExistence type="predicted"/>
<evidence type="ECO:0000313" key="1">
    <source>
        <dbReference type="EMBL" id="MEJ8658036.1"/>
    </source>
</evidence>
<comment type="caution">
    <text evidence="1">The sequence shown here is derived from an EMBL/GenBank/DDBJ whole genome shotgun (WGS) entry which is preliminary data.</text>
</comment>
<sequence>MQGRWEKLKQRSGISLFIIAVGLGLFFFVGSGSQKPTGWGAAYAFGTPATVDLASSCRIETIGGGKGTGKCEGVKWTAGGRSGTGTLYAFEDDIKRSADGDLTFAGEAKALGDRAYGRPESWMVVFHLAVLGVACLGVLALLGSLVAAALPTRRRA</sequence>
<keyword evidence="2" id="KW-1185">Reference proteome</keyword>
<reference evidence="1" key="1">
    <citation type="submission" date="2024-03" db="EMBL/GenBank/DDBJ databases">
        <title>Novel Streptomyces species of biotechnological and ecological value are a feature of Machair soil.</title>
        <authorList>
            <person name="Prole J.R."/>
            <person name="Goodfellow M."/>
            <person name="Allenby N."/>
            <person name="Ward A.C."/>
        </authorList>
    </citation>
    <scope>NUCLEOTIDE SEQUENCE</scope>
    <source>
        <strain evidence="1">MS1.AVA.4</strain>
    </source>
</reference>
<name>A0ACC6QID1_9ACTN</name>
<dbReference type="Proteomes" id="UP001375539">
    <property type="component" value="Unassembled WGS sequence"/>
</dbReference>
<gene>
    <name evidence="1" type="ORF">WKI58_16115</name>
</gene>
<accession>A0ACC6QID1</accession>
<protein>
    <submittedName>
        <fullName evidence="1">Uncharacterized protein</fullName>
    </submittedName>
</protein>